<proteinExistence type="predicted"/>
<accession>A0A371JDT1</accession>
<evidence type="ECO:0000256" key="1">
    <source>
        <dbReference type="SAM" id="Phobius"/>
    </source>
</evidence>
<name>A0A371JDT1_9FIRM</name>
<dbReference type="RefSeq" id="WP_094377131.1">
    <property type="nucleotide sequence ID" value="NZ_NOKA02000028.1"/>
</dbReference>
<dbReference type="AlphaFoldDB" id="A0A371JDT1"/>
<evidence type="ECO:0000313" key="4">
    <source>
        <dbReference type="Proteomes" id="UP000216411"/>
    </source>
</evidence>
<feature type="transmembrane region" description="Helical" evidence="1">
    <location>
        <begin position="52"/>
        <end position="74"/>
    </location>
</feature>
<sequence>MKYKYKYKNSTADFWQLSMYFIYGSMIGICNTIFTAAMILLAIRIWSDVSSFVRMLLALSIFLFPIFQPLGIYIRARKQAAASREIEISFDDGGIRVKSDQTISDLDWKSIKKVSKKPNMLVIFSTTTRGFILTNKVLGRQNNEFYHYVVSKMNH</sequence>
<comment type="caution">
    <text evidence="3">The sequence shown here is derived from an EMBL/GenBank/DDBJ whole genome shotgun (WGS) entry which is preliminary data.</text>
</comment>
<feature type="transmembrane region" description="Helical" evidence="1">
    <location>
        <begin position="20"/>
        <end position="46"/>
    </location>
</feature>
<dbReference type="Pfam" id="PF14317">
    <property type="entry name" value="YcxB"/>
    <property type="match status" value="1"/>
</dbReference>
<dbReference type="InterPro" id="IPR025588">
    <property type="entry name" value="YcxB-like_C"/>
</dbReference>
<evidence type="ECO:0000259" key="2">
    <source>
        <dbReference type="Pfam" id="PF14317"/>
    </source>
</evidence>
<keyword evidence="1" id="KW-0472">Membrane</keyword>
<keyword evidence="4" id="KW-1185">Reference proteome</keyword>
<protein>
    <submittedName>
        <fullName evidence="3">YcxB family protein</fullName>
    </submittedName>
</protein>
<keyword evidence="1" id="KW-1133">Transmembrane helix</keyword>
<reference evidence="3 4" key="1">
    <citation type="journal article" date="2017" name="Genome Announc.">
        <title>Draft Genome Sequence of a Sporulating and Motile Strain of Lachnotalea glycerini Isolated from Water in Quebec City, Canada.</title>
        <authorList>
            <person name="Maheux A.F."/>
            <person name="Boudreau D.K."/>
            <person name="Berube E."/>
            <person name="Boissinot M."/>
            <person name="Raymond F."/>
            <person name="Brodeur S."/>
            <person name="Corbeil J."/>
            <person name="Isabel S."/>
            <person name="Omar R.F."/>
            <person name="Bergeron M.G."/>
        </authorList>
    </citation>
    <scope>NUCLEOTIDE SEQUENCE [LARGE SCALE GENOMIC DNA]</scope>
    <source>
        <strain evidence="3 4">CCRI-19302</strain>
    </source>
</reference>
<dbReference type="EMBL" id="NOKA02000028">
    <property type="protein sequence ID" value="RDY30807.1"/>
    <property type="molecule type" value="Genomic_DNA"/>
</dbReference>
<dbReference type="Proteomes" id="UP000216411">
    <property type="component" value="Unassembled WGS sequence"/>
</dbReference>
<gene>
    <name evidence="3" type="ORF">CG710_012975</name>
</gene>
<organism evidence="3 4">
    <name type="scientific">Lachnotalea glycerini</name>
    <dbReference type="NCBI Taxonomy" id="1763509"/>
    <lineage>
        <taxon>Bacteria</taxon>
        <taxon>Bacillati</taxon>
        <taxon>Bacillota</taxon>
        <taxon>Clostridia</taxon>
        <taxon>Lachnospirales</taxon>
        <taxon>Lachnospiraceae</taxon>
        <taxon>Lachnotalea</taxon>
    </lineage>
</organism>
<feature type="domain" description="YcxB-like C-terminal" evidence="2">
    <location>
        <begin position="90"/>
        <end position="138"/>
    </location>
</feature>
<keyword evidence="1" id="KW-0812">Transmembrane</keyword>
<dbReference type="OrthoDB" id="2002442at2"/>
<evidence type="ECO:0000313" key="3">
    <source>
        <dbReference type="EMBL" id="RDY30807.1"/>
    </source>
</evidence>